<reference evidence="1" key="1">
    <citation type="submission" date="2020-10" db="EMBL/GenBank/DDBJ databases">
        <authorList>
            <person name="Gilroy R."/>
        </authorList>
    </citation>
    <scope>NUCLEOTIDE SEQUENCE</scope>
    <source>
        <strain evidence="1">ChiSjej4B22-8148</strain>
    </source>
</reference>
<accession>A0A9D1DA18</accession>
<protein>
    <submittedName>
        <fullName evidence="1">Uncharacterized protein</fullName>
    </submittedName>
</protein>
<dbReference type="Proteomes" id="UP000886757">
    <property type="component" value="Unassembled WGS sequence"/>
</dbReference>
<evidence type="ECO:0000313" key="1">
    <source>
        <dbReference type="EMBL" id="HIR13213.1"/>
    </source>
</evidence>
<reference evidence="1" key="2">
    <citation type="journal article" date="2021" name="PeerJ">
        <title>Extensive microbial diversity within the chicken gut microbiome revealed by metagenomics and culture.</title>
        <authorList>
            <person name="Gilroy R."/>
            <person name="Ravi A."/>
            <person name="Getino M."/>
            <person name="Pursley I."/>
            <person name="Horton D.L."/>
            <person name="Alikhan N.F."/>
            <person name="Baker D."/>
            <person name="Gharbi K."/>
            <person name="Hall N."/>
            <person name="Watson M."/>
            <person name="Adriaenssens E.M."/>
            <person name="Foster-Nyarko E."/>
            <person name="Jarju S."/>
            <person name="Secka A."/>
            <person name="Antonio M."/>
            <person name="Oren A."/>
            <person name="Chaudhuri R.R."/>
            <person name="La Ragione R."/>
            <person name="Hildebrand F."/>
            <person name="Pallen M.J."/>
        </authorList>
    </citation>
    <scope>NUCLEOTIDE SEQUENCE</scope>
    <source>
        <strain evidence="1">ChiSjej4B22-8148</strain>
    </source>
</reference>
<dbReference type="AlphaFoldDB" id="A0A9D1DA18"/>
<comment type="caution">
    <text evidence="1">The sequence shown here is derived from an EMBL/GenBank/DDBJ whole genome shotgun (WGS) entry which is preliminary data.</text>
</comment>
<proteinExistence type="predicted"/>
<sequence length="53" mass="6025">MKKPEIISMIKINGVWTRQEDIPRDEVSRLVSQTIIRAAANIGFDAAKRRETA</sequence>
<organism evidence="1 2">
    <name type="scientific">Candidatus Choladousia intestinavium</name>
    <dbReference type="NCBI Taxonomy" id="2840727"/>
    <lineage>
        <taxon>Bacteria</taxon>
        <taxon>Bacillati</taxon>
        <taxon>Bacillota</taxon>
        <taxon>Clostridia</taxon>
        <taxon>Lachnospirales</taxon>
        <taxon>Lachnospiraceae</taxon>
        <taxon>Lachnospiraceae incertae sedis</taxon>
        <taxon>Candidatus Choladousia</taxon>
    </lineage>
</organism>
<dbReference type="EMBL" id="DVGK01000055">
    <property type="protein sequence ID" value="HIR13213.1"/>
    <property type="molecule type" value="Genomic_DNA"/>
</dbReference>
<evidence type="ECO:0000313" key="2">
    <source>
        <dbReference type="Proteomes" id="UP000886757"/>
    </source>
</evidence>
<name>A0A9D1DA18_9FIRM</name>
<gene>
    <name evidence="1" type="ORF">IAB31_04740</name>
</gene>